<feature type="domain" description="Right handed beta helix" evidence="3">
    <location>
        <begin position="500"/>
        <end position="668"/>
    </location>
</feature>
<reference evidence="4" key="1">
    <citation type="submission" date="2023-03" db="EMBL/GenBank/DDBJ databases">
        <title>Actinoallomurus iriomotensis NBRC 103684.</title>
        <authorList>
            <person name="Ichikawa N."/>
            <person name="Sato H."/>
            <person name="Tonouchi N."/>
        </authorList>
    </citation>
    <scope>NUCLEOTIDE SEQUENCE</scope>
    <source>
        <strain evidence="4">NBRC 103684</strain>
    </source>
</reference>
<dbReference type="Pfam" id="PF13229">
    <property type="entry name" value="Beta_helix"/>
    <property type="match status" value="1"/>
</dbReference>
<keyword evidence="5" id="KW-1185">Reference proteome</keyword>
<dbReference type="InterPro" id="IPR006626">
    <property type="entry name" value="PbH1"/>
</dbReference>
<dbReference type="AlphaFoldDB" id="A0A9W6S4T2"/>
<dbReference type="EMBL" id="BSTK01000010">
    <property type="protein sequence ID" value="GLY88260.1"/>
    <property type="molecule type" value="Genomic_DNA"/>
</dbReference>
<sequence>MCRKSSLPRALASALVALAVVAAVVAGVVTRPARATAPPHDPLLGVNMSFYGANDALVTQNGTQELFRSWGVPFVRVPLRDHFDDAGKTPVGDDLLVSAMRAVKNVGATPLLIIRGPGEGGTAEETKAADLHLLKLVHQVFGEDPAYLEFGNEPDRADVSAADYTAAWNAVVPALKAAYPNDEYVGPVASRADHEYADYVADFAAGAKPAPDYLSWHEYVCGASTDGDWKNTCVSHLANWQNHVKAIEDKVQAKLGRTLPYFISEWNADPEAGSPVYDDANADYLAAWTSKAIARLRALTPAPAGAMIYTATDHQNFGLVTGVDTVTTQGKAFQAALTGDSVSTPDSLDSPDSPESPKPPESPGTQDAPASPASPASPDTQDSPKTPGSDAPGDQYYVATDGDDKTGDGSQAHPWATIQHAAEQVKVASGGATVHVADGTYKDAVENKTSGHAGGYLTFVADHRWKAKIAPTSSAIPFENRGDYVRVEGFDVTSAGGAWSGILTWGAHNVVQGNHVHDIRTEIGSGDCTGSPGGDGIGDDGSSSDNAFVGNQVDHIGPYPRECEYIHGIYPSGANDVIQDNITYNSSGSGIRFNHNATGATITNNLSFANADHGIFISGGVDATADKFVISNNIVLDNAMFGINVRSDANGANNEFHDNLLWGNKKGTYGKDSSEEFTPPNSSGTLSEDPKLVNYRDDGTGDYHLTASSPCVDAGTDSGAPDADYDGVSRPQGHSDDIGPYELGAGTGSKQETTT</sequence>
<feature type="chain" id="PRO_5040738325" description="Right handed beta helix domain-containing protein" evidence="2">
    <location>
        <begin position="23"/>
        <end position="755"/>
    </location>
</feature>
<dbReference type="NCBIfam" id="NF041518">
    <property type="entry name" value="choice_anch_Q"/>
    <property type="match status" value="1"/>
</dbReference>
<feature type="region of interest" description="Disordered" evidence="1">
    <location>
        <begin position="671"/>
        <end position="755"/>
    </location>
</feature>
<dbReference type="InterPro" id="IPR011050">
    <property type="entry name" value="Pectin_lyase_fold/virulence"/>
</dbReference>
<proteinExistence type="predicted"/>
<evidence type="ECO:0000259" key="3">
    <source>
        <dbReference type="Pfam" id="PF13229"/>
    </source>
</evidence>
<feature type="compositionally biased region" description="Basic and acidic residues" evidence="1">
    <location>
        <begin position="688"/>
        <end position="701"/>
    </location>
</feature>
<feature type="compositionally biased region" description="Low complexity" evidence="1">
    <location>
        <begin position="363"/>
        <end position="384"/>
    </location>
</feature>
<comment type="caution">
    <text evidence="4">The sequence shown here is derived from an EMBL/GenBank/DDBJ whole genome shotgun (WGS) entry which is preliminary data.</text>
</comment>
<dbReference type="RefSeq" id="WP_285577989.1">
    <property type="nucleotide sequence ID" value="NZ_BSTK01000010.1"/>
</dbReference>
<evidence type="ECO:0000313" key="4">
    <source>
        <dbReference type="EMBL" id="GLY88260.1"/>
    </source>
</evidence>
<dbReference type="InterPro" id="IPR012334">
    <property type="entry name" value="Pectin_lyas_fold"/>
</dbReference>
<evidence type="ECO:0000256" key="2">
    <source>
        <dbReference type="SAM" id="SignalP"/>
    </source>
</evidence>
<dbReference type="Gene3D" id="2.160.20.10">
    <property type="entry name" value="Single-stranded right-handed beta-helix, Pectin lyase-like"/>
    <property type="match status" value="1"/>
</dbReference>
<dbReference type="Proteomes" id="UP001165074">
    <property type="component" value="Unassembled WGS sequence"/>
</dbReference>
<dbReference type="InterPro" id="IPR017853">
    <property type="entry name" value="GH"/>
</dbReference>
<gene>
    <name evidence="4" type="ORF">Airi02_061890</name>
</gene>
<dbReference type="Gene3D" id="3.20.20.80">
    <property type="entry name" value="Glycosidases"/>
    <property type="match status" value="1"/>
</dbReference>
<dbReference type="SMART" id="SM00710">
    <property type="entry name" value="PbH1"/>
    <property type="match status" value="4"/>
</dbReference>
<feature type="compositionally biased region" description="Low complexity" evidence="1">
    <location>
        <begin position="340"/>
        <end position="353"/>
    </location>
</feature>
<feature type="region of interest" description="Disordered" evidence="1">
    <location>
        <begin position="336"/>
        <end position="412"/>
    </location>
</feature>
<dbReference type="SUPFAM" id="SSF51445">
    <property type="entry name" value="(Trans)glycosidases"/>
    <property type="match status" value="1"/>
</dbReference>
<accession>A0A9W6S4T2</accession>
<evidence type="ECO:0000313" key="5">
    <source>
        <dbReference type="Proteomes" id="UP001165074"/>
    </source>
</evidence>
<dbReference type="SUPFAM" id="SSF51126">
    <property type="entry name" value="Pectin lyase-like"/>
    <property type="match status" value="1"/>
</dbReference>
<evidence type="ECO:0000256" key="1">
    <source>
        <dbReference type="SAM" id="MobiDB-lite"/>
    </source>
</evidence>
<feature type="signal peptide" evidence="2">
    <location>
        <begin position="1"/>
        <end position="22"/>
    </location>
</feature>
<dbReference type="InterPro" id="IPR059226">
    <property type="entry name" value="Choice_anch_Q_dom"/>
</dbReference>
<keyword evidence="2" id="KW-0732">Signal</keyword>
<protein>
    <recommendedName>
        <fullName evidence="3">Right handed beta helix domain-containing protein</fullName>
    </recommendedName>
</protein>
<name>A0A9W6S4T2_9ACTN</name>
<dbReference type="InterPro" id="IPR039448">
    <property type="entry name" value="Beta_helix"/>
</dbReference>
<organism evidence="4 5">
    <name type="scientific">Actinoallomurus iriomotensis</name>
    <dbReference type="NCBI Taxonomy" id="478107"/>
    <lineage>
        <taxon>Bacteria</taxon>
        <taxon>Bacillati</taxon>
        <taxon>Actinomycetota</taxon>
        <taxon>Actinomycetes</taxon>
        <taxon>Streptosporangiales</taxon>
        <taxon>Thermomonosporaceae</taxon>
        <taxon>Actinoallomurus</taxon>
    </lineage>
</organism>